<keyword evidence="4" id="KW-1185">Reference proteome</keyword>
<name>A0AA39PGP7_9AGAR</name>
<proteinExistence type="predicted"/>
<feature type="transmembrane region" description="Helical" evidence="2">
    <location>
        <begin position="12"/>
        <end position="42"/>
    </location>
</feature>
<evidence type="ECO:0000313" key="4">
    <source>
        <dbReference type="Proteomes" id="UP001175227"/>
    </source>
</evidence>
<keyword evidence="2" id="KW-1133">Transmembrane helix</keyword>
<keyword evidence="2" id="KW-0812">Transmembrane</keyword>
<organism evidence="3 4">
    <name type="scientific">Armillaria novae-zelandiae</name>
    <dbReference type="NCBI Taxonomy" id="153914"/>
    <lineage>
        <taxon>Eukaryota</taxon>
        <taxon>Fungi</taxon>
        <taxon>Dikarya</taxon>
        <taxon>Basidiomycota</taxon>
        <taxon>Agaricomycotina</taxon>
        <taxon>Agaricomycetes</taxon>
        <taxon>Agaricomycetidae</taxon>
        <taxon>Agaricales</taxon>
        <taxon>Marasmiineae</taxon>
        <taxon>Physalacriaceae</taxon>
        <taxon>Armillaria</taxon>
    </lineage>
</organism>
<gene>
    <name evidence="3" type="ORF">IW261DRAFT_936242</name>
</gene>
<protein>
    <submittedName>
        <fullName evidence="3">Uncharacterized protein</fullName>
    </submittedName>
</protein>
<sequence length="168" mass="18902">MGVCQDSCLARMHYLTMLACSFSGFAEGFGIGIGVAVVVYFVHRVNDSISLLKTVFMDWRLFASISVPCCERQEWNETHVHQSQDQGQHTPTHRISPLNRTPSTAYPLTNVTLTDIESGGSSGKNRTECLIRDIRARVVVIRIFLFCDHPILRNPTSRHEDATGIRYC</sequence>
<evidence type="ECO:0000256" key="2">
    <source>
        <dbReference type="SAM" id="Phobius"/>
    </source>
</evidence>
<dbReference type="AlphaFoldDB" id="A0AA39PGP7"/>
<feature type="region of interest" description="Disordered" evidence="1">
    <location>
        <begin position="80"/>
        <end position="99"/>
    </location>
</feature>
<evidence type="ECO:0000313" key="3">
    <source>
        <dbReference type="EMBL" id="KAK0483259.1"/>
    </source>
</evidence>
<comment type="caution">
    <text evidence="3">The sequence shown here is derived from an EMBL/GenBank/DDBJ whole genome shotgun (WGS) entry which is preliminary data.</text>
</comment>
<reference evidence="3" key="1">
    <citation type="submission" date="2023-06" db="EMBL/GenBank/DDBJ databases">
        <authorList>
            <consortium name="Lawrence Berkeley National Laboratory"/>
            <person name="Ahrendt S."/>
            <person name="Sahu N."/>
            <person name="Indic B."/>
            <person name="Wong-Bajracharya J."/>
            <person name="Merenyi Z."/>
            <person name="Ke H.-M."/>
            <person name="Monk M."/>
            <person name="Kocsube S."/>
            <person name="Drula E."/>
            <person name="Lipzen A."/>
            <person name="Balint B."/>
            <person name="Henrissat B."/>
            <person name="Andreopoulos B."/>
            <person name="Martin F.M."/>
            <person name="Harder C.B."/>
            <person name="Rigling D."/>
            <person name="Ford K.L."/>
            <person name="Foster G.D."/>
            <person name="Pangilinan J."/>
            <person name="Papanicolaou A."/>
            <person name="Barry K."/>
            <person name="LaButti K."/>
            <person name="Viragh M."/>
            <person name="Koriabine M."/>
            <person name="Yan M."/>
            <person name="Riley R."/>
            <person name="Champramary S."/>
            <person name="Plett K.L."/>
            <person name="Tsai I.J."/>
            <person name="Slot J."/>
            <person name="Sipos G."/>
            <person name="Plett J."/>
            <person name="Nagy L.G."/>
            <person name="Grigoriev I.V."/>
        </authorList>
    </citation>
    <scope>NUCLEOTIDE SEQUENCE</scope>
    <source>
        <strain evidence="3">ICMP 16352</strain>
    </source>
</reference>
<dbReference type="EMBL" id="JAUEPR010000006">
    <property type="protein sequence ID" value="KAK0483259.1"/>
    <property type="molecule type" value="Genomic_DNA"/>
</dbReference>
<accession>A0AA39PGP7</accession>
<keyword evidence="2" id="KW-0472">Membrane</keyword>
<evidence type="ECO:0000256" key="1">
    <source>
        <dbReference type="SAM" id="MobiDB-lite"/>
    </source>
</evidence>
<dbReference type="Proteomes" id="UP001175227">
    <property type="component" value="Unassembled WGS sequence"/>
</dbReference>